<organism evidence="4 5">
    <name type="scientific">Candidatus Gemmiger avicola</name>
    <dbReference type="NCBI Taxonomy" id="2838605"/>
    <lineage>
        <taxon>Bacteria</taxon>
        <taxon>Bacillati</taxon>
        <taxon>Bacillota</taxon>
        <taxon>Clostridia</taxon>
        <taxon>Eubacteriales</taxon>
        <taxon>Gemmiger</taxon>
    </lineage>
</organism>
<protein>
    <submittedName>
        <fullName evidence="4">RNA methyltransferase</fullName>
    </submittedName>
</protein>
<dbReference type="AlphaFoldDB" id="A0A9D2S319"/>
<reference evidence="4" key="2">
    <citation type="submission" date="2021-04" db="EMBL/GenBank/DDBJ databases">
        <authorList>
            <person name="Gilroy R."/>
        </authorList>
    </citation>
    <scope>NUCLEOTIDE SEQUENCE</scope>
    <source>
        <strain evidence="4">ChiBcec8-13705</strain>
    </source>
</reference>
<dbReference type="SUPFAM" id="SSF55315">
    <property type="entry name" value="L30e-like"/>
    <property type="match status" value="1"/>
</dbReference>
<name>A0A9D2S319_9FIRM</name>
<dbReference type="InterPro" id="IPR029028">
    <property type="entry name" value="Alpha/beta_knot_MTases"/>
</dbReference>
<dbReference type="InterPro" id="IPR051259">
    <property type="entry name" value="rRNA_Methyltransferase"/>
</dbReference>
<dbReference type="InterPro" id="IPR001537">
    <property type="entry name" value="SpoU_MeTrfase"/>
</dbReference>
<dbReference type="GO" id="GO:0008173">
    <property type="term" value="F:RNA methyltransferase activity"/>
    <property type="evidence" value="ECO:0007669"/>
    <property type="project" value="InterPro"/>
</dbReference>
<evidence type="ECO:0000259" key="3">
    <source>
        <dbReference type="Pfam" id="PF00588"/>
    </source>
</evidence>
<dbReference type="GO" id="GO:0006396">
    <property type="term" value="P:RNA processing"/>
    <property type="evidence" value="ECO:0007669"/>
    <property type="project" value="InterPro"/>
</dbReference>
<dbReference type="EMBL" id="DWYG01000130">
    <property type="protein sequence ID" value="HJB42348.1"/>
    <property type="molecule type" value="Genomic_DNA"/>
</dbReference>
<dbReference type="InterPro" id="IPR029064">
    <property type="entry name" value="Ribosomal_eL30-like_sf"/>
</dbReference>
<feature type="domain" description="tRNA/rRNA methyltransferase SpoU type" evidence="3">
    <location>
        <begin position="123"/>
        <end position="268"/>
    </location>
</feature>
<dbReference type="SUPFAM" id="SSF75217">
    <property type="entry name" value="alpha/beta knot"/>
    <property type="match status" value="1"/>
</dbReference>
<evidence type="ECO:0000313" key="5">
    <source>
        <dbReference type="Proteomes" id="UP000886803"/>
    </source>
</evidence>
<comment type="caution">
    <text evidence="4">The sequence shown here is derived from an EMBL/GenBank/DDBJ whole genome shotgun (WGS) entry which is preliminary data.</text>
</comment>
<evidence type="ECO:0000256" key="2">
    <source>
        <dbReference type="ARBA" id="ARBA00022679"/>
    </source>
</evidence>
<dbReference type="Gene3D" id="3.30.1330.30">
    <property type="match status" value="1"/>
</dbReference>
<dbReference type="GO" id="GO:0032259">
    <property type="term" value="P:methylation"/>
    <property type="evidence" value="ECO:0007669"/>
    <property type="project" value="UniProtKB-KW"/>
</dbReference>
<dbReference type="Proteomes" id="UP000886803">
    <property type="component" value="Unassembled WGS sequence"/>
</dbReference>
<dbReference type="Gene3D" id="3.40.1280.10">
    <property type="match status" value="1"/>
</dbReference>
<dbReference type="CDD" id="cd18095">
    <property type="entry name" value="SpoU-like_rRNA-MTase"/>
    <property type="match status" value="1"/>
</dbReference>
<reference evidence="4" key="1">
    <citation type="journal article" date="2021" name="PeerJ">
        <title>Extensive microbial diversity within the chicken gut microbiome revealed by metagenomics and culture.</title>
        <authorList>
            <person name="Gilroy R."/>
            <person name="Ravi A."/>
            <person name="Getino M."/>
            <person name="Pursley I."/>
            <person name="Horton D.L."/>
            <person name="Alikhan N.F."/>
            <person name="Baker D."/>
            <person name="Gharbi K."/>
            <person name="Hall N."/>
            <person name="Watson M."/>
            <person name="Adriaenssens E.M."/>
            <person name="Foster-Nyarko E."/>
            <person name="Jarju S."/>
            <person name="Secka A."/>
            <person name="Antonio M."/>
            <person name="Oren A."/>
            <person name="Chaudhuri R.R."/>
            <person name="La Ragione R."/>
            <person name="Hildebrand F."/>
            <person name="Pallen M.J."/>
        </authorList>
    </citation>
    <scope>NUCLEOTIDE SEQUENCE</scope>
    <source>
        <strain evidence="4">ChiBcec8-13705</strain>
    </source>
</reference>
<dbReference type="GO" id="GO:0003723">
    <property type="term" value="F:RNA binding"/>
    <property type="evidence" value="ECO:0007669"/>
    <property type="project" value="InterPro"/>
</dbReference>
<dbReference type="InterPro" id="IPR029026">
    <property type="entry name" value="tRNA_m1G_MTases_N"/>
</dbReference>
<evidence type="ECO:0000256" key="1">
    <source>
        <dbReference type="ARBA" id="ARBA00022603"/>
    </source>
</evidence>
<dbReference type="PANTHER" id="PTHR43191">
    <property type="entry name" value="RRNA METHYLTRANSFERASE 3"/>
    <property type="match status" value="1"/>
</dbReference>
<evidence type="ECO:0000313" key="4">
    <source>
        <dbReference type="EMBL" id="HJB42348.1"/>
    </source>
</evidence>
<sequence>MPIHELTDLNDPALDLFARLTDTQLRRRQEAATGVFVAESPKVIHLALDAGCTPLALLMERRQLEGPGAGVVARCEGVPVYTGPRELLAALTGYTLTRGVLCAMARPAPRTAADVAQNARRLAVLENIVDATNVGAIFRSAAALGIDGVLLSPACCDPLCRRALRVSMGHVLRLPWARLGQDVHAWPAAGLAELRALGFATAALALRDDARPIGDAAIAVLPKLALLLGTEGDGLLPETIAACDYTLRIPMRPGVDSLNVGAAAAVAFWVLGGR</sequence>
<keyword evidence="1 4" id="KW-0489">Methyltransferase</keyword>
<dbReference type="PANTHER" id="PTHR43191:SF12">
    <property type="entry name" value="RRNA METHYLASE"/>
    <property type="match status" value="1"/>
</dbReference>
<accession>A0A9D2S319</accession>
<dbReference type="Pfam" id="PF00588">
    <property type="entry name" value="SpoU_methylase"/>
    <property type="match status" value="1"/>
</dbReference>
<keyword evidence="2" id="KW-0808">Transferase</keyword>
<proteinExistence type="predicted"/>
<gene>
    <name evidence="4" type="ORF">H9945_07605</name>
</gene>